<gene>
    <name evidence="4" type="ORF">LOD99_934</name>
</gene>
<dbReference type="PROSITE" id="PS50062">
    <property type="entry name" value="BCL2_FAMILY"/>
    <property type="match status" value="1"/>
</dbReference>
<keyword evidence="5" id="KW-1185">Reference proteome</keyword>
<sequence>MAQRYENNEPEVGDSCWDREQYEQLAFGFMAAKAERQRDRCTSESEKQLLDTFHTELSTVRHERVPSNDLVSETSDTVSPSYLDSDPGDSPPAERVGAVLGELGDVLEHHSNAVVVPTEQDRTPVVPFFLNGPTQVPFSELKERIDQAVNRIAPSQSTASGSPALLSESTQEPPVPPLPPLESSTFNSIARELIQVTEGMRLLPGQLAICLYFCYRLGVRLLSQHIANHLGLGNTLRNLMETCVQFLVEQQLLHYVQQRGGWASYIEQWIQSEPNGQIQQFSISTAIGYVGVGIAIGFALGFLVRSFNS</sequence>
<proteinExistence type="predicted"/>
<dbReference type="InterPro" id="IPR002475">
    <property type="entry name" value="Bcl2-like"/>
</dbReference>
<evidence type="ECO:0000256" key="1">
    <source>
        <dbReference type="ARBA" id="ARBA00022703"/>
    </source>
</evidence>
<protein>
    <submittedName>
        <fullName evidence="4">Uncharacterized protein</fullName>
    </submittedName>
</protein>
<feature type="compositionally biased region" description="Polar residues" evidence="2">
    <location>
        <begin position="154"/>
        <end position="172"/>
    </location>
</feature>
<dbReference type="GO" id="GO:0006915">
    <property type="term" value="P:apoptotic process"/>
    <property type="evidence" value="ECO:0007669"/>
    <property type="project" value="UniProtKB-KW"/>
</dbReference>
<evidence type="ECO:0000313" key="4">
    <source>
        <dbReference type="EMBL" id="KAI6654538.1"/>
    </source>
</evidence>
<evidence type="ECO:0000256" key="3">
    <source>
        <dbReference type="SAM" id="Phobius"/>
    </source>
</evidence>
<dbReference type="EMBL" id="JAKMXF010000222">
    <property type="protein sequence ID" value="KAI6654538.1"/>
    <property type="molecule type" value="Genomic_DNA"/>
</dbReference>
<feature type="transmembrane region" description="Helical" evidence="3">
    <location>
        <begin position="281"/>
        <end position="304"/>
    </location>
</feature>
<keyword evidence="3" id="KW-0472">Membrane</keyword>
<reference evidence="4 5" key="1">
    <citation type="journal article" date="2023" name="BMC Biol.">
        <title>The compact genome of the sponge Oopsacas minuta (Hexactinellida) is lacking key metazoan core genes.</title>
        <authorList>
            <person name="Santini S."/>
            <person name="Schenkelaars Q."/>
            <person name="Jourda C."/>
            <person name="Duchesne M."/>
            <person name="Belahbib H."/>
            <person name="Rocher C."/>
            <person name="Selva M."/>
            <person name="Riesgo A."/>
            <person name="Vervoort M."/>
            <person name="Leys S.P."/>
            <person name="Kodjabachian L."/>
            <person name="Le Bivic A."/>
            <person name="Borchiellini C."/>
            <person name="Claverie J.M."/>
            <person name="Renard E."/>
        </authorList>
    </citation>
    <scope>NUCLEOTIDE SEQUENCE [LARGE SCALE GENOMIC DNA]</scope>
    <source>
        <strain evidence="4">SPO-2</strain>
    </source>
</reference>
<name>A0AAV7JZY9_9METZ</name>
<dbReference type="InterPro" id="IPR036834">
    <property type="entry name" value="Bcl-2-like_sf"/>
</dbReference>
<feature type="compositionally biased region" description="Polar residues" evidence="2">
    <location>
        <begin position="69"/>
        <end position="82"/>
    </location>
</feature>
<keyword evidence="1" id="KW-0053">Apoptosis</keyword>
<evidence type="ECO:0000256" key="2">
    <source>
        <dbReference type="SAM" id="MobiDB-lite"/>
    </source>
</evidence>
<feature type="region of interest" description="Disordered" evidence="2">
    <location>
        <begin position="60"/>
        <end position="93"/>
    </location>
</feature>
<feature type="region of interest" description="Disordered" evidence="2">
    <location>
        <begin position="154"/>
        <end position="182"/>
    </location>
</feature>
<dbReference type="Gene3D" id="1.10.437.10">
    <property type="entry name" value="Blc2-like"/>
    <property type="match status" value="1"/>
</dbReference>
<dbReference type="Proteomes" id="UP001165289">
    <property type="component" value="Unassembled WGS sequence"/>
</dbReference>
<accession>A0AAV7JZY9</accession>
<keyword evidence="3" id="KW-0812">Transmembrane</keyword>
<dbReference type="SUPFAM" id="SSF56854">
    <property type="entry name" value="Bcl-2 inhibitors of programmed cell death"/>
    <property type="match status" value="1"/>
</dbReference>
<dbReference type="AlphaFoldDB" id="A0AAV7JZY9"/>
<evidence type="ECO:0000313" key="5">
    <source>
        <dbReference type="Proteomes" id="UP001165289"/>
    </source>
</evidence>
<comment type="caution">
    <text evidence="4">The sequence shown here is derived from an EMBL/GenBank/DDBJ whole genome shotgun (WGS) entry which is preliminary data.</text>
</comment>
<organism evidence="4 5">
    <name type="scientific">Oopsacas minuta</name>
    <dbReference type="NCBI Taxonomy" id="111878"/>
    <lineage>
        <taxon>Eukaryota</taxon>
        <taxon>Metazoa</taxon>
        <taxon>Porifera</taxon>
        <taxon>Hexactinellida</taxon>
        <taxon>Hexasterophora</taxon>
        <taxon>Lyssacinosida</taxon>
        <taxon>Leucopsacidae</taxon>
        <taxon>Oopsacas</taxon>
    </lineage>
</organism>
<dbReference type="GO" id="GO:0042981">
    <property type="term" value="P:regulation of apoptotic process"/>
    <property type="evidence" value="ECO:0007669"/>
    <property type="project" value="InterPro"/>
</dbReference>
<keyword evidence="3" id="KW-1133">Transmembrane helix</keyword>